<feature type="domain" description="Teneurin-like YD-shell" evidence="2">
    <location>
        <begin position="500"/>
        <end position="690"/>
    </location>
</feature>
<dbReference type="Pfam" id="PF25023">
    <property type="entry name" value="TEN_YD-shell"/>
    <property type="match status" value="1"/>
</dbReference>
<evidence type="ECO:0000313" key="4">
    <source>
        <dbReference type="Proteomes" id="UP000706039"/>
    </source>
</evidence>
<proteinExistence type="predicted"/>
<dbReference type="RefSeq" id="WP_222992669.1">
    <property type="nucleotide sequence ID" value="NZ_JAINVV010000012.1"/>
</dbReference>
<evidence type="ECO:0000313" key="3">
    <source>
        <dbReference type="EMBL" id="MBY8825571.1"/>
    </source>
</evidence>
<comment type="caution">
    <text evidence="3">The sequence shown here is derived from an EMBL/GenBank/DDBJ whole genome shotgun (WGS) entry which is preliminary data.</text>
</comment>
<keyword evidence="4" id="KW-1185">Reference proteome</keyword>
<evidence type="ECO:0000256" key="1">
    <source>
        <dbReference type="ARBA" id="ARBA00022737"/>
    </source>
</evidence>
<dbReference type="Gene3D" id="2.180.10.10">
    <property type="entry name" value="RHS repeat-associated core"/>
    <property type="match status" value="8"/>
</dbReference>
<sequence>MIEMVAIFTGTGAGFDRGSGSVLGSMGLLGSASQGRGNEGIFVNAANGNLLLSKQDEVLIGRGPDAIVARTYNDILTPEENGDRWRYAYDRRVYGLTGTVNTISSTVKRLSADGSEITYYWDGTSKYKSYDGGGAHDTLEWDGTTWIWRDGNSRIKEEYESYGTTNGTPSFRLKKQSDTDGNTVTFTYSGARLSRSTTQDGGYIEYSWDGNGNISNVVTNFTNLETSAASTITRTSYEYESYIDGGVTKYRLNKVKIDLTPENGSDNVVYITTYRYDSSNRIDLITQSDDSSLAITYNVSGKVWKLEQTSTSGVTRKTELTYYTGYTTIEDPTGQITTLEYYTSGTIVAGNLKKITAPAAYSGAPQQTVEFTYYTDGNISTIKDSLGNTTTFDIYDTRGMANRIYDREGNAVVRTYGSNSELVLEQFVAADQDSGASNLASRYVYDSENHLRYMISADGRVTEYRYQSSGEISFKIEYPEHYYSVGSTVLNETTMDSWRDGLTDRSSTKITKYNYDARGNLTSQFSYGIANTSGIESNSEGYSQTNFIYDQAGQLLKRQIVGEGLETFVYDGMGRLTSVTDINGGTTTFVFNDPNTTTTVQLASGYVTTKTYNKAGDLLTQIDSGSYVTGGTTTNQYDKLGRLRVTTDASGRKTWFVYDKAGRKVADIKSYGTHGEVVEYRYDANNRVIATRRYATHLTPTELSTTFDNPDAVFDFADKDPAAHADDIWNWTVYDKEGRVLQSISGDGSTVVYAYDKSGRLVSTTNYTGKLTAGQISTLMSTPPTVVTLPTTPGDVSVARNFYDRDGRMIAVLDGEGYLSRTIFDGAGQKVKEIAYANATGSAGTVNRATASLTQLIASITASATADRTMNYVYDGQGLLRYAVDGLGQVTEYVYMGSTASTAVGRVRSTVRYAGTISTSDFTYDNVKSLVTPLASNTDNRKSWAVYDNKGRLIYSINASGAVTGFTYDNMGQITRQVEYATLRSTTSLPDQTTMDSWHSSNIGNAANRITRTWYSARGEVRFTVDAEGYIVRNGYNAAGDLVTVTAWDNPVTATDSTTIAQVDTLAAGAGTSRAQSFSYDVQGRLLLAQDAEGVETAYEYYATGLLKARWVAYGTADVSATTFGYDLAGRLISQYDAYGTTEQTLTTYAYDGLGNLTSTTNPRNQTTTYTYDKLGQVKTAVDAAGTTSYDYNAFGEAWKVTDGRNNATYSWFDRLGRVTHVQDALNYVTTTSYTVFGEILNVKRWATAVVTTPAIGTPPSPSGTVATTAFTYDKQGMVLSSTDANSQTESYAYNAFGDRTTVTNRLTLATTYSYDRLGRLTRTSYDAATVNHNAGGTVVTGNQIVKTYSYDAYGNRKQMVEGFSTTAGGAVTALRTTDYTYDRTNQLTEIKHDSVTVIADDMVTTSSTIPKETYAYDKRGNLIKFVDAGLAATFSYYDDLNRKIAEIRQLNGTQGAYTSYTYDNNGNISSTKVYETMVTLPSSAGGTPPTVPSGVFRETAFTYDNADRMLTSTIVSNTGNVITTGNWNGSSYVTTTGNLQTQYEYDANGNVVKLIDANTNAAWSWYDKLNRKTHQLDAEGYITKWDYDAEGNVLVETRYATKFTGTPNVSTPPTVSTHGDDRITTYTYDANGNRRTETRSNVTAWTVNASTGAVSAAGTSAVIEYTYNALNQVLTKTVAGAVIATYTYHNSGRLENEQRASYSDANSTTGSPTTVTPTTIYAYNATGDLTRQTQSGNSGTYSAADRVTNYRYGEGGRLISTTDAEGNVHNYFYDAAGRLKKDGYTRIINASTASNSATTSTVTEAITTSYDMGGRALKKGVYSTIGGTFKLVDYMSFQYNVFDQVTQQGQGSNSSTDINSGSALYQVTNVYDAAGNLVASNAGDGIWDFYSYDKVGNQTGVITSAGASDTGTNFATALAKTIFADVNGTWTVYDKRGLARQVIEEGRDRMLGGSSETLTTSRAYNAFGEKSSETDALNNTITYTYNTMGRMIRSESPAIRIKDETGAEYWVKPSEDYYYDLGGRLVATRDANGTYAKTGTAPGTATSKATNTGNLLSYDLLAGTGYDGSQSLISTEFHSDGGKKQTLYDRMGDARVLRSEIFDYANVGTTTLAFTEQSFNKLGQLTQVKHARYEADTGDSKRLIDNYRYDQFGQRIQHTNNLYGSSVVEKTGYDAIGRVTSQTDMENHLTTTAYAWDGTLATGGLLTFGGWAETTSYSPDSSLTSTIKSDIYNREVYKSDLGGHVFTTTYDNAGRMTTRSASPTATQTWYWYNTGLLYQSAGLTGIATFSYDKVGNRLTEKLENVGTTIKDASATYDALGRLTTFTQASAYYLNGSASYTNPDIYNEYFYDANGNIRQTISTYDKLNNDGTVLTANATDNFWYRYDSMNRLVVDKGKLSGTAGTAGTTIVRRDASLYGQANSVDIGYDQAGQRTYTVRSNFTSIPGSPFTLNTFTEVREIYAYFGNGTLKSISTTEGTMVLATFNAGTGLYEPNSAIPAAPTTGGTPRSSFSYDLMGRQTAQTDYDTNGTSAVYNRSSTYNMIGQLTYESSSTLKTDGKTYGSTSSYSYSNSGGYLLGAVYQVSGTSSVSGTSTKSTLTTNSYEWYDGAVQSSISYKPDTGASTTYTTTFYNNAFGQPYEVNIADGRPRRVFFMMDTDGQILRRDEVDGNLSNGDPHEVWYRFNGRELGYTGNDSTDNLNEAASVADRRVVTGSGAFHNGSTTGAAYTDTSGGSYEALNSFNQGSSAGGYVVQSAGENLRSVALALWGDASLWYKLAEANGLQADTALIEGQRLNVPAGVTRSGFSADTLKPYDPNDTIGNVSPTTPKPKKPNKCGAFGQILLMAVAIAATVILKAPIVKALGPVLGGAATGAAASVISQGIGLATGIQSKFSFKGVAMSAIGAGVGAGLDKFMPSNIAGSAFLGDAARGALGSAISQGIGVATGLQNKFSWTGVAVAGIGEGVGAGVAREFGRDGGLFGIKATNGKFGNDFISTSASVMANAATRSALSGGSFGDNLMRGLPDAIGGLLGRTLGKAGNEVITDITAKTEQVSGNPVDRNRSSHIQFASNGMINGMTKSDSSSYMEDIVSDIIITAKIRAAELKEDGRGILDRIDRFLGFSNLSGNYPHKRRNSSERDRTYEASLRIRASSGPKYHNNDPGSYLFAPDHPVTGSFTTRSRTSLLRAGDAIGGLINSNIGNGTAFDKYVSSPGRTGLNFINDNVLGPGTLYDTAIAKPVYALTGLADSVDQGLIMTLETSGVLRPLGMGLSGLRSLNALRAQALAAETAVPQVTANRLAGNAFRDEIAAALRAEGRGVQTEVYKKTPFGARYMDIEVSDVPGGTVLGGIETKLGNSRYTPSQRAKDMFLKMRENYPVNVVREPR</sequence>
<gene>
    <name evidence="3" type="ORF">K7G82_24935</name>
</gene>
<dbReference type="Proteomes" id="UP000706039">
    <property type="component" value="Unassembled WGS sequence"/>
</dbReference>
<dbReference type="InterPro" id="IPR056823">
    <property type="entry name" value="TEN-like_YD-shell"/>
</dbReference>
<dbReference type="InterPro" id="IPR050708">
    <property type="entry name" value="T6SS_VgrG/RHS"/>
</dbReference>
<keyword evidence="1" id="KW-0677">Repeat</keyword>
<name>A0ABS7PWP6_9SPHN</name>
<dbReference type="InterPro" id="IPR006530">
    <property type="entry name" value="YD"/>
</dbReference>
<dbReference type="InterPro" id="IPR031325">
    <property type="entry name" value="RHS_repeat"/>
</dbReference>
<dbReference type="EMBL" id="JAINVV010000012">
    <property type="protein sequence ID" value="MBY8825571.1"/>
    <property type="molecule type" value="Genomic_DNA"/>
</dbReference>
<dbReference type="PANTHER" id="PTHR32305:SF15">
    <property type="entry name" value="PROTEIN RHSA-RELATED"/>
    <property type="match status" value="1"/>
</dbReference>
<dbReference type="NCBIfam" id="TIGR01643">
    <property type="entry name" value="YD_repeat_2x"/>
    <property type="match status" value="6"/>
</dbReference>
<evidence type="ECO:0000259" key="2">
    <source>
        <dbReference type="Pfam" id="PF25023"/>
    </source>
</evidence>
<accession>A0ABS7PWP6</accession>
<dbReference type="Pfam" id="PF05593">
    <property type="entry name" value="RHS_repeat"/>
    <property type="match status" value="3"/>
</dbReference>
<dbReference type="PANTHER" id="PTHR32305">
    <property type="match status" value="1"/>
</dbReference>
<organism evidence="3 4">
    <name type="scientific">Sphingomonas colocasiae</name>
    <dbReference type="NCBI Taxonomy" id="1848973"/>
    <lineage>
        <taxon>Bacteria</taxon>
        <taxon>Pseudomonadati</taxon>
        <taxon>Pseudomonadota</taxon>
        <taxon>Alphaproteobacteria</taxon>
        <taxon>Sphingomonadales</taxon>
        <taxon>Sphingomonadaceae</taxon>
        <taxon>Sphingomonas</taxon>
    </lineage>
</organism>
<protein>
    <recommendedName>
        <fullName evidence="2">Teneurin-like YD-shell domain-containing protein</fullName>
    </recommendedName>
</protein>
<reference evidence="3 4" key="1">
    <citation type="submission" date="2021-08" db="EMBL/GenBank/DDBJ databases">
        <authorList>
            <person name="Tuo L."/>
        </authorList>
    </citation>
    <scope>NUCLEOTIDE SEQUENCE [LARGE SCALE GENOMIC DNA]</scope>
    <source>
        <strain evidence="3 4">JCM 31229</strain>
    </source>
</reference>